<reference evidence="1 2" key="1">
    <citation type="journal article" date="2016" name="Nat. Commun.">
        <title>Ectomycorrhizal ecology is imprinted in the genome of the dominant symbiotic fungus Cenococcum geophilum.</title>
        <authorList>
            <consortium name="DOE Joint Genome Institute"/>
            <person name="Peter M."/>
            <person name="Kohler A."/>
            <person name="Ohm R.A."/>
            <person name="Kuo A."/>
            <person name="Krutzmann J."/>
            <person name="Morin E."/>
            <person name="Arend M."/>
            <person name="Barry K.W."/>
            <person name="Binder M."/>
            <person name="Choi C."/>
            <person name="Clum A."/>
            <person name="Copeland A."/>
            <person name="Grisel N."/>
            <person name="Haridas S."/>
            <person name="Kipfer T."/>
            <person name="LaButti K."/>
            <person name="Lindquist E."/>
            <person name="Lipzen A."/>
            <person name="Maire R."/>
            <person name="Meier B."/>
            <person name="Mihaltcheva S."/>
            <person name="Molinier V."/>
            <person name="Murat C."/>
            <person name="Poggeler S."/>
            <person name="Quandt C.A."/>
            <person name="Sperisen C."/>
            <person name="Tritt A."/>
            <person name="Tisserant E."/>
            <person name="Crous P.W."/>
            <person name="Henrissat B."/>
            <person name="Nehls U."/>
            <person name="Egli S."/>
            <person name="Spatafora J.W."/>
            <person name="Grigoriev I.V."/>
            <person name="Martin F.M."/>
        </authorList>
    </citation>
    <scope>NUCLEOTIDE SEQUENCE [LARGE SCALE GENOMIC DNA]</scope>
    <source>
        <strain evidence="1 2">CBS 207.34</strain>
    </source>
</reference>
<evidence type="ECO:0000313" key="1">
    <source>
        <dbReference type="EMBL" id="OCL01649.1"/>
    </source>
</evidence>
<dbReference type="EMBL" id="KV751093">
    <property type="protein sequence ID" value="OCL01649.1"/>
    <property type="molecule type" value="Genomic_DNA"/>
</dbReference>
<organism evidence="1 2">
    <name type="scientific">Glonium stellatum</name>
    <dbReference type="NCBI Taxonomy" id="574774"/>
    <lineage>
        <taxon>Eukaryota</taxon>
        <taxon>Fungi</taxon>
        <taxon>Dikarya</taxon>
        <taxon>Ascomycota</taxon>
        <taxon>Pezizomycotina</taxon>
        <taxon>Dothideomycetes</taxon>
        <taxon>Pleosporomycetidae</taxon>
        <taxon>Gloniales</taxon>
        <taxon>Gloniaceae</taxon>
        <taxon>Glonium</taxon>
    </lineage>
</organism>
<dbReference type="AlphaFoldDB" id="A0A8E2JLI9"/>
<evidence type="ECO:0000313" key="2">
    <source>
        <dbReference type="Proteomes" id="UP000250140"/>
    </source>
</evidence>
<gene>
    <name evidence="1" type="ORF">AOQ84DRAFT_230606</name>
</gene>
<dbReference type="Proteomes" id="UP000250140">
    <property type="component" value="Unassembled WGS sequence"/>
</dbReference>
<dbReference type="OrthoDB" id="5386682at2759"/>
<sequence>MSKIYRKAQSVLVWLGEEHHSRRNVLRTIRLINTHIDRASRAAYLTDRATEVTVARAFDAFCGDESVPGRAFATACKFPPDGLVQWAADLWAPLVGAEDEQKATRSAAGRPLYHSTIDSGCEDIRDRIFALLGIAKEVALERGLTVDYRKDKEETFISLVAWAGTGAIAICFRI</sequence>
<name>A0A8E2JLI9_9PEZI</name>
<proteinExistence type="predicted"/>
<protein>
    <submittedName>
        <fullName evidence="1">Uncharacterized protein</fullName>
    </submittedName>
</protein>
<dbReference type="InterPro" id="IPR052895">
    <property type="entry name" value="HetReg/Transcr_Mod"/>
</dbReference>
<dbReference type="PANTHER" id="PTHR24148">
    <property type="entry name" value="ANKYRIN REPEAT DOMAIN-CONTAINING PROTEIN 39 HOMOLOG-RELATED"/>
    <property type="match status" value="1"/>
</dbReference>
<keyword evidence="2" id="KW-1185">Reference proteome</keyword>
<accession>A0A8E2JLI9</accession>
<dbReference type="PANTHER" id="PTHR24148:SF64">
    <property type="entry name" value="HETEROKARYON INCOMPATIBILITY DOMAIN-CONTAINING PROTEIN"/>
    <property type="match status" value="1"/>
</dbReference>